<dbReference type="EMBL" id="WTFF01000186">
    <property type="protein sequence ID" value="MBW5484707.1"/>
    <property type="molecule type" value="Genomic_DNA"/>
</dbReference>
<comment type="caution">
    <text evidence="3">The sequence shown here is derived from an EMBL/GenBank/DDBJ whole genome shotgun (WGS) entry which is preliminary data.</text>
</comment>
<feature type="compositionally biased region" description="Basic and acidic residues" evidence="2">
    <location>
        <begin position="11"/>
        <end position="36"/>
    </location>
</feature>
<keyword evidence="4" id="KW-1185">Reference proteome</keyword>
<dbReference type="SUPFAM" id="SSF51004">
    <property type="entry name" value="C-terminal (heme d1) domain of cytochrome cd1-nitrite reductase"/>
    <property type="match status" value="1"/>
</dbReference>
<proteinExistence type="inferred from homology"/>
<dbReference type="Gene3D" id="2.130.10.10">
    <property type="entry name" value="YVTN repeat-like/Quinoprotein amine dehydrogenase"/>
    <property type="match status" value="1"/>
</dbReference>
<dbReference type="PANTHER" id="PTHR30344">
    <property type="entry name" value="6-PHOSPHOGLUCONOLACTONASE-RELATED"/>
    <property type="match status" value="1"/>
</dbReference>
<dbReference type="InterPro" id="IPR011048">
    <property type="entry name" value="Haem_d1_sf"/>
</dbReference>
<evidence type="ECO:0000313" key="4">
    <source>
        <dbReference type="Proteomes" id="UP000812013"/>
    </source>
</evidence>
<reference evidence="3 4" key="1">
    <citation type="submission" date="2019-12" db="EMBL/GenBank/DDBJ databases">
        <title>Genome sequence of Streptomyces bambusae.</title>
        <authorList>
            <person name="Bansal K."/>
            <person name="Choksket S."/>
            <person name="Korpole S."/>
            <person name="Patil P.B."/>
        </authorList>
    </citation>
    <scope>NUCLEOTIDE SEQUENCE [LARGE SCALE GENOMIC DNA]</scope>
    <source>
        <strain evidence="3 4">SK60</strain>
    </source>
</reference>
<evidence type="ECO:0000313" key="3">
    <source>
        <dbReference type="EMBL" id="MBW5484707.1"/>
    </source>
</evidence>
<name>A0ABS6ZAD5_9ACTN</name>
<dbReference type="InterPro" id="IPR019405">
    <property type="entry name" value="Lactonase_7-beta_prop"/>
</dbReference>
<gene>
    <name evidence="3" type="ORF">GPJ59_23210</name>
</gene>
<feature type="region of interest" description="Disordered" evidence="2">
    <location>
        <begin position="161"/>
        <end position="181"/>
    </location>
</feature>
<dbReference type="InterPro" id="IPR015943">
    <property type="entry name" value="WD40/YVTN_repeat-like_dom_sf"/>
</dbReference>
<feature type="region of interest" description="Disordered" evidence="2">
    <location>
        <begin position="1"/>
        <end position="40"/>
    </location>
</feature>
<protein>
    <submittedName>
        <fullName evidence="3">Beta-propeller fold lactonase family protein</fullName>
    </submittedName>
</protein>
<sequence>MGSDAPGQEPGRGHGRELDREPGRGHDREPGREHRAYIGSFTSVGGRGITTAAVDPATGALTPLSATDTVADPSYLALSADGSVLYAVSEADPGAVRAFRPTGAGLAPLGGAAPVGGSGPTHLAVAGRRLYTANYTSGSVSALALDAAGRPGGAVAVLPHRGSGPDPDRQRQPHAHQVLPDPGGRWVLSVDLGTDSVRVCAADPASATDGSGGGLALRVHAEAKLPAGTGPRHLVFHPDGAVVYVLGELRPVLTVCRWDAAAGRLDPVAQVPVVPAGAPAGVRAYPSAVVADPDGRFVWAAVRGTDAIAVLSLADGPERPRLTATVPTGGRWPRDLALGPAGRLYAADERSGDVTWFDVDPRTGHPHRAGSVAVPAATCVVFG</sequence>
<dbReference type="Proteomes" id="UP000812013">
    <property type="component" value="Unassembled WGS sequence"/>
</dbReference>
<organism evidence="3 4">
    <name type="scientific">Streptomyces bambusae</name>
    <dbReference type="NCBI Taxonomy" id="1550616"/>
    <lineage>
        <taxon>Bacteria</taxon>
        <taxon>Bacillati</taxon>
        <taxon>Actinomycetota</taxon>
        <taxon>Actinomycetes</taxon>
        <taxon>Kitasatosporales</taxon>
        <taxon>Streptomycetaceae</taxon>
        <taxon>Streptomyces</taxon>
    </lineage>
</organism>
<accession>A0ABS6ZAD5</accession>
<dbReference type="Pfam" id="PF10282">
    <property type="entry name" value="Lactonase"/>
    <property type="match status" value="1"/>
</dbReference>
<dbReference type="PANTHER" id="PTHR30344:SF1">
    <property type="entry name" value="6-PHOSPHOGLUCONOLACTONASE"/>
    <property type="match status" value="1"/>
</dbReference>
<evidence type="ECO:0000256" key="1">
    <source>
        <dbReference type="ARBA" id="ARBA00005564"/>
    </source>
</evidence>
<comment type="similarity">
    <text evidence="1">Belongs to the cycloisomerase 2 family.</text>
</comment>
<dbReference type="InterPro" id="IPR050282">
    <property type="entry name" value="Cycloisomerase_2"/>
</dbReference>
<evidence type="ECO:0000256" key="2">
    <source>
        <dbReference type="SAM" id="MobiDB-lite"/>
    </source>
</evidence>